<evidence type="ECO:0000313" key="1">
    <source>
        <dbReference type="EMBL" id="KAG0411137.1"/>
    </source>
</evidence>
<organism evidence="1 2">
    <name type="scientific">Ixodes persulcatus</name>
    <name type="common">Taiga tick</name>
    <dbReference type="NCBI Taxonomy" id="34615"/>
    <lineage>
        <taxon>Eukaryota</taxon>
        <taxon>Metazoa</taxon>
        <taxon>Ecdysozoa</taxon>
        <taxon>Arthropoda</taxon>
        <taxon>Chelicerata</taxon>
        <taxon>Arachnida</taxon>
        <taxon>Acari</taxon>
        <taxon>Parasitiformes</taxon>
        <taxon>Ixodida</taxon>
        <taxon>Ixodoidea</taxon>
        <taxon>Ixodidae</taxon>
        <taxon>Ixodinae</taxon>
        <taxon>Ixodes</taxon>
    </lineage>
</organism>
<accession>A0AC60NVL9</accession>
<proteinExistence type="predicted"/>
<sequence>MPRKSKCDECSRVLLLPAGSELPAEACLTQEVDKGGLLYPSQELQAFVTNMENSFTYCFSFNKLKANSVMDLISSLTRNRLGAIGCSEHSTE</sequence>
<keyword evidence="2" id="KW-1185">Reference proteome</keyword>
<dbReference type="EMBL" id="JABSTQ010011459">
    <property type="protein sequence ID" value="KAG0411137.1"/>
    <property type="molecule type" value="Genomic_DNA"/>
</dbReference>
<protein>
    <submittedName>
        <fullName evidence="1">Uncharacterized protein</fullName>
    </submittedName>
</protein>
<comment type="caution">
    <text evidence="1">The sequence shown here is derived from an EMBL/GenBank/DDBJ whole genome shotgun (WGS) entry which is preliminary data.</text>
</comment>
<gene>
    <name evidence="1" type="ORF">HPB47_011744</name>
</gene>
<evidence type="ECO:0000313" key="2">
    <source>
        <dbReference type="Proteomes" id="UP000805193"/>
    </source>
</evidence>
<reference evidence="1 2" key="1">
    <citation type="journal article" date="2020" name="Cell">
        <title>Large-Scale Comparative Analyses of Tick Genomes Elucidate Their Genetic Diversity and Vector Capacities.</title>
        <authorList>
            <consortium name="Tick Genome and Microbiome Consortium (TIGMIC)"/>
            <person name="Jia N."/>
            <person name="Wang J."/>
            <person name="Shi W."/>
            <person name="Du L."/>
            <person name="Sun Y."/>
            <person name="Zhan W."/>
            <person name="Jiang J.F."/>
            <person name="Wang Q."/>
            <person name="Zhang B."/>
            <person name="Ji P."/>
            <person name="Bell-Sakyi L."/>
            <person name="Cui X.M."/>
            <person name="Yuan T.T."/>
            <person name="Jiang B.G."/>
            <person name="Yang W.F."/>
            <person name="Lam T.T."/>
            <person name="Chang Q.C."/>
            <person name="Ding S.J."/>
            <person name="Wang X.J."/>
            <person name="Zhu J.G."/>
            <person name="Ruan X.D."/>
            <person name="Zhao L."/>
            <person name="Wei J.T."/>
            <person name="Ye R.Z."/>
            <person name="Que T.C."/>
            <person name="Du C.H."/>
            <person name="Zhou Y.H."/>
            <person name="Cheng J.X."/>
            <person name="Dai P.F."/>
            <person name="Guo W.B."/>
            <person name="Han X.H."/>
            <person name="Huang E.J."/>
            <person name="Li L.F."/>
            <person name="Wei W."/>
            <person name="Gao Y.C."/>
            <person name="Liu J.Z."/>
            <person name="Shao H.Z."/>
            <person name="Wang X."/>
            <person name="Wang C.C."/>
            <person name="Yang T.C."/>
            <person name="Huo Q.B."/>
            <person name="Li W."/>
            <person name="Chen H.Y."/>
            <person name="Chen S.E."/>
            <person name="Zhou L.G."/>
            <person name="Ni X.B."/>
            <person name="Tian J.H."/>
            <person name="Sheng Y."/>
            <person name="Liu T."/>
            <person name="Pan Y.S."/>
            <person name="Xia L.Y."/>
            <person name="Li J."/>
            <person name="Zhao F."/>
            <person name="Cao W.C."/>
        </authorList>
    </citation>
    <scope>NUCLEOTIDE SEQUENCE [LARGE SCALE GENOMIC DNA]</scope>
    <source>
        <strain evidence="1">Iper-2018</strain>
    </source>
</reference>
<name>A0AC60NVL9_IXOPE</name>
<dbReference type="Proteomes" id="UP000805193">
    <property type="component" value="Unassembled WGS sequence"/>
</dbReference>
<feature type="non-terminal residue" evidence="1">
    <location>
        <position position="92"/>
    </location>
</feature>